<evidence type="ECO:0000313" key="3">
    <source>
        <dbReference type="Proteomes" id="UP001187192"/>
    </source>
</evidence>
<keyword evidence="1" id="KW-0472">Membrane</keyword>
<dbReference type="EMBL" id="BTGU01000034">
    <property type="protein sequence ID" value="GMN50462.1"/>
    <property type="molecule type" value="Genomic_DNA"/>
</dbReference>
<sequence>MPFSLLQSRMWKIGGQNLSVQVLNFATTASDRVRKDYECKNLVALPLTQGVAPTWLFFAVVMLFLVAIDALTYYGVNEFFAAACDRP</sequence>
<protein>
    <submittedName>
        <fullName evidence="2">Uncharacterized protein</fullName>
    </submittedName>
</protein>
<keyword evidence="3" id="KW-1185">Reference proteome</keyword>
<organism evidence="2 3">
    <name type="scientific">Ficus carica</name>
    <name type="common">Common fig</name>
    <dbReference type="NCBI Taxonomy" id="3494"/>
    <lineage>
        <taxon>Eukaryota</taxon>
        <taxon>Viridiplantae</taxon>
        <taxon>Streptophyta</taxon>
        <taxon>Embryophyta</taxon>
        <taxon>Tracheophyta</taxon>
        <taxon>Spermatophyta</taxon>
        <taxon>Magnoliopsida</taxon>
        <taxon>eudicotyledons</taxon>
        <taxon>Gunneridae</taxon>
        <taxon>Pentapetalae</taxon>
        <taxon>rosids</taxon>
        <taxon>fabids</taxon>
        <taxon>Rosales</taxon>
        <taxon>Moraceae</taxon>
        <taxon>Ficeae</taxon>
        <taxon>Ficus</taxon>
    </lineage>
</organism>
<keyword evidence="1" id="KW-1133">Transmembrane helix</keyword>
<comment type="caution">
    <text evidence="2">The sequence shown here is derived from an EMBL/GenBank/DDBJ whole genome shotgun (WGS) entry which is preliminary data.</text>
</comment>
<evidence type="ECO:0000313" key="2">
    <source>
        <dbReference type="EMBL" id="GMN50462.1"/>
    </source>
</evidence>
<evidence type="ECO:0000256" key="1">
    <source>
        <dbReference type="SAM" id="Phobius"/>
    </source>
</evidence>
<gene>
    <name evidence="2" type="ORF">TIFTF001_019616</name>
</gene>
<accession>A0AA88AC18</accession>
<dbReference type="Proteomes" id="UP001187192">
    <property type="component" value="Unassembled WGS sequence"/>
</dbReference>
<reference evidence="2" key="1">
    <citation type="submission" date="2023-07" db="EMBL/GenBank/DDBJ databases">
        <title>draft genome sequence of fig (Ficus carica).</title>
        <authorList>
            <person name="Takahashi T."/>
            <person name="Nishimura K."/>
        </authorList>
    </citation>
    <scope>NUCLEOTIDE SEQUENCE</scope>
</reference>
<dbReference type="AlphaFoldDB" id="A0AA88AC18"/>
<name>A0AA88AC18_FICCA</name>
<feature type="transmembrane region" description="Helical" evidence="1">
    <location>
        <begin position="55"/>
        <end position="76"/>
    </location>
</feature>
<proteinExistence type="predicted"/>
<keyword evidence="1" id="KW-0812">Transmembrane</keyword>